<name>A0A1V6Q5A7_9EURO</name>
<feature type="compositionally biased region" description="Low complexity" evidence="1">
    <location>
        <begin position="103"/>
        <end position="115"/>
    </location>
</feature>
<keyword evidence="3" id="KW-1185">Reference proteome</keyword>
<accession>A0A1V6Q5A7</accession>
<comment type="caution">
    <text evidence="2">The sequence shown here is derived from an EMBL/GenBank/DDBJ whole genome shotgun (WGS) entry which is preliminary data.</text>
</comment>
<evidence type="ECO:0000313" key="3">
    <source>
        <dbReference type="Proteomes" id="UP000191672"/>
    </source>
</evidence>
<evidence type="ECO:0000256" key="1">
    <source>
        <dbReference type="SAM" id="MobiDB-lite"/>
    </source>
</evidence>
<sequence>MFPSAAVRQASQVHITAWPTPRNIAESKLVLKALQKHGEIVSYRNLKYDTTNDSPNRHRPMLAIFENAEAAERAIDSSPVTIPLPPGSTPIPQSNKHANPLKSRSNSSPDDPPSIIIQIQSSRHNHPSNISRNPFYSTYNMHKTSPMYKDLIREGVPVRELADCLPSKKYHIGVGVKENIQEENRWMGAMSLMDLWKEGFKEEEDQKGLGDSTEKRKEYEEFGELQ</sequence>
<gene>
    <name evidence="2" type="ORF">PENANT_c013G00079</name>
</gene>
<feature type="region of interest" description="Disordered" evidence="1">
    <location>
        <begin position="202"/>
        <end position="226"/>
    </location>
</feature>
<feature type="compositionally biased region" description="Basic and acidic residues" evidence="1">
    <location>
        <begin position="202"/>
        <end position="220"/>
    </location>
</feature>
<dbReference type="AlphaFoldDB" id="A0A1V6Q5A7"/>
<reference evidence="3" key="1">
    <citation type="journal article" date="2017" name="Nat. Microbiol.">
        <title>Global analysis of biosynthetic gene clusters reveals vast potential of secondary metabolite production in Penicillium species.</title>
        <authorList>
            <person name="Nielsen J.C."/>
            <person name="Grijseels S."/>
            <person name="Prigent S."/>
            <person name="Ji B."/>
            <person name="Dainat J."/>
            <person name="Nielsen K.F."/>
            <person name="Frisvad J.C."/>
            <person name="Workman M."/>
            <person name="Nielsen J."/>
        </authorList>
    </citation>
    <scope>NUCLEOTIDE SEQUENCE [LARGE SCALE GENOMIC DNA]</scope>
    <source>
        <strain evidence="3">IBT 31811</strain>
    </source>
</reference>
<evidence type="ECO:0008006" key="4">
    <source>
        <dbReference type="Google" id="ProtNLM"/>
    </source>
</evidence>
<evidence type="ECO:0000313" key="2">
    <source>
        <dbReference type="EMBL" id="OQD84443.1"/>
    </source>
</evidence>
<protein>
    <recommendedName>
        <fullName evidence="4">RRM domain-containing protein</fullName>
    </recommendedName>
</protein>
<dbReference type="OrthoDB" id="5367448at2759"/>
<proteinExistence type="predicted"/>
<organism evidence="2 3">
    <name type="scientific">Penicillium antarcticum</name>
    <dbReference type="NCBI Taxonomy" id="416450"/>
    <lineage>
        <taxon>Eukaryota</taxon>
        <taxon>Fungi</taxon>
        <taxon>Dikarya</taxon>
        <taxon>Ascomycota</taxon>
        <taxon>Pezizomycotina</taxon>
        <taxon>Eurotiomycetes</taxon>
        <taxon>Eurotiomycetidae</taxon>
        <taxon>Eurotiales</taxon>
        <taxon>Aspergillaceae</taxon>
        <taxon>Penicillium</taxon>
    </lineage>
</organism>
<feature type="region of interest" description="Disordered" evidence="1">
    <location>
        <begin position="78"/>
        <end position="115"/>
    </location>
</feature>
<dbReference type="EMBL" id="MDYN01000013">
    <property type="protein sequence ID" value="OQD84443.1"/>
    <property type="molecule type" value="Genomic_DNA"/>
</dbReference>
<dbReference type="Proteomes" id="UP000191672">
    <property type="component" value="Unassembled WGS sequence"/>
</dbReference>